<organism evidence="1 2">
    <name type="scientific">Tanacetum coccineum</name>
    <dbReference type="NCBI Taxonomy" id="301880"/>
    <lineage>
        <taxon>Eukaryota</taxon>
        <taxon>Viridiplantae</taxon>
        <taxon>Streptophyta</taxon>
        <taxon>Embryophyta</taxon>
        <taxon>Tracheophyta</taxon>
        <taxon>Spermatophyta</taxon>
        <taxon>Magnoliopsida</taxon>
        <taxon>eudicotyledons</taxon>
        <taxon>Gunneridae</taxon>
        <taxon>Pentapetalae</taxon>
        <taxon>asterids</taxon>
        <taxon>campanulids</taxon>
        <taxon>Asterales</taxon>
        <taxon>Asteraceae</taxon>
        <taxon>Asteroideae</taxon>
        <taxon>Anthemideae</taxon>
        <taxon>Anthemidinae</taxon>
        <taxon>Tanacetum</taxon>
    </lineage>
</organism>
<sequence length="82" mass="9340">MMTGTKFNIKKFDRKNDFGLWKVRIKALLKKQGLATTLEELPAPTIVAYDKVIRKKAYITLILCLGDRVLREITKEMTAAGI</sequence>
<gene>
    <name evidence="1" type="ORF">Tco_1067027</name>
</gene>
<comment type="caution">
    <text evidence="1">The sequence shown here is derived from an EMBL/GenBank/DDBJ whole genome shotgun (WGS) entry which is preliminary data.</text>
</comment>
<dbReference type="EMBL" id="BQNB010019437">
    <property type="protein sequence ID" value="GJT85310.1"/>
    <property type="molecule type" value="Genomic_DNA"/>
</dbReference>
<reference evidence="1" key="1">
    <citation type="journal article" date="2022" name="Int. J. Mol. Sci.">
        <title>Draft Genome of Tanacetum Coccineum: Genomic Comparison of Closely Related Tanacetum-Family Plants.</title>
        <authorList>
            <person name="Yamashiro T."/>
            <person name="Shiraishi A."/>
            <person name="Nakayama K."/>
            <person name="Satake H."/>
        </authorList>
    </citation>
    <scope>NUCLEOTIDE SEQUENCE</scope>
</reference>
<reference evidence="1" key="2">
    <citation type="submission" date="2022-01" db="EMBL/GenBank/DDBJ databases">
        <authorList>
            <person name="Yamashiro T."/>
            <person name="Shiraishi A."/>
            <person name="Satake H."/>
            <person name="Nakayama K."/>
        </authorList>
    </citation>
    <scope>NUCLEOTIDE SEQUENCE</scope>
</reference>
<proteinExistence type="predicted"/>
<evidence type="ECO:0000313" key="2">
    <source>
        <dbReference type="Proteomes" id="UP001151760"/>
    </source>
</evidence>
<evidence type="ECO:0000313" key="1">
    <source>
        <dbReference type="EMBL" id="GJT85310.1"/>
    </source>
</evidence>
<dbReference type="Proteomes" id="UP001151760">
    <property type="component" value="Unassembled WGS sequence"/>
</dbReference>
<name>A0ABQ5HBP6_9ASTR</name>
<protein>
    <submittedName>
        <fullName evidence="1">Uncharacterized protein</fullName>
    </submittedName>
</protein>
<accession>A0ABQ5HBP6</accession>
<keyword evidence="2" id="KW-1185">Reference proteome</keyword>